<evidence type="ECO:0000256" key="10">
    <source>
        <dbReference type="PROSITE-ProRule" id="PRU00283"/>
    </source>
</evidence>
<feature type="region of interest" description="Disordered" evidence="12">
    <location>
        <begin position="1921"/>
        <end position="1995"/>
    </location>
</feature>
<dbReference type="GO" id="GO:0072686">
    <property type="term" value="C:mitotic spindle"/>
    <property type="evidence" value="ECO:0007669"/>
    <property type="project" value="TreeGrafter"/>
</dbReference>
<feature type="binding site" evidence="10">
    <location>
        <begin position="142"/>
        <end position="149"/>
    </location>
    <ligand>
        <name>ATP</name>
        <dbReference type="ChEBI" id="CHEBI:30616"/>
    </ligand>
</feature>
<reference evidence="14" key="2">
    <citation type="submission" date="2025-08" db="UniProtKB">
        <authorList>
            <consortium name="Ensembl"/>
        </authorList>
    </citation>
    <scope>IDENTIFICATION</scope>
</reference>
<dbReference type="InterPro" id="IPR047149">
    <property type="entry name" value="KIF11-like"/>
</dbReference>
<feature type="coiled-coil region" evidence="11">
    <location>
        <begin position="842"/>
        <end position="876"/>
    </location>
</feature>
<dbReference type="InterPro" id="IPR027417">
    <property type="entry name" value="P-loop_NTPase"/>
</dbReference>
<dbReference type="PANTHER" id="PTHR47970:SF29">
    <property type="entry name" value="KINESIN FAMILY MEMBER 20B"/>
    <property type="match status" value="1"/>
</dbReference>
<feature type="coiled-coil region" evidence="11">
    <location>
        <begin position="1149"/>
        <end position="1359"/>
    </location>
</feature>
<dbReference type="SUPFAM" id="SSF52540">
    <property type="entry name" value="P-loop containing nucleoside triphosphate hydrolases"/>
    <property type="match status" value="1"/>
</dbReference>
<dbReference type="GO" id="GO:0005524">
    <property type="term" value="F:ATP binding"/>
    <property type="evidence" value="ECO:0007669"/>
    <property type="project" value="UniProtKB-UniRule"/>
</dbReference>
<dbReference type="GO" id="GO:0007018">
    <property type="term" value="P:microtubule-based movement"/>
    <property type="evidence" value="ECO:0007669"/>
    <property type="project" value="InterPro"/>
</dbReference>
<evidence type="ECO:0000256" key="4">
    <source>
        <dbReference type="ARBA" id="ARBA00022701"/>
    </source>
</evidence>
<evidence type="ECO:0000256" key="9">
    <source>
        <dbReference type="ARBA" id="ARBA00023212"/>
    </source>
</evidence>
<dbReference type="InterPro" id="IPR019821">
    <property type="entry name" value="Kinesin_motor_CS"/>
</dbReference>
<sequence length="2090" mass="238185">MMMESCFNSRLERPEPVDVDDVKRNLSSEFSALPDSQSSTFEETEHLQVYLRIRPFTSAESDNGESQDCVTIEHPDMVLLKPPSSSLSVRLSDKSLPQPVQRFQFSQVYGPDTTQRELFEGTVKGLVRDVLEGGNSLVFTYGVTNAGKTFTFLGPDGDAGILPRSLNVIFSSIEERVYTQMSIKPHRCREFVRLTKEQQAEEAVCKRSLLRQLKESEKSSAIQMSSTSKTILEGSTMLGTTVVAEDNVSLEVESHTKFSVWVSFCEIYNENIHDLLELVPSGALKRTALRLSQDVRGNAFVKDLRWVQVNSAEEAYRVMMLGKRNQSFSSTKLNQLSSRSHSIFSIRILRIEDVGIPRVHTISELSLCDLAGSERCAKTQNKGKRLKEAGNINTSLLILGKCINALRHNQQAKLLQHVPFRESKLTHYLQGFFCGRGKACMIVNINQCASMYDETLNVLKFSALAQKVVVLTTRNIPIMPQRSAREVSLIINNADRKALRGSRRTSLIGWESSLEDVQEDEDDEEDEEASLMEDTVQESDEDDSDDDKVAIDKGTYQRQMALLKNLQVQLKKERAETMLLEARVREEVSREFSELFSEMQNDYNDRLAREREILEERAERRLEIFKNLVGKIANTGPSQDTEATEKTLDLDGMIDSMSSDLEGIKKAAEAAHTCLGSDRLRDQAGESEAVEDLGNKVLELNEQLRKVQEQLVHKTSELEKLTGCAHQSNNDLAETKKSLKSQELKLSELMEICNEKDEMISKLQTTMDQQVEDATKDKDTLNSIREEILHLKANCTCFWSGEKEKPSNSRKRQIDTQPDLEGQPPLKKDFLGEAGGEDEKVKRKLCIQLQEKSSEVALLERREADLQKAVELASQQEKSNPHKDRLQELTVALGDAAHTREQALNDLREEQRGHQEALAALEKEKKAKEDAFAALEYQTMQKEEVLASLEEEMKAREAAMAALEEERRAKEEGMAALEEEKRAREETMAALEEEKRAKEEAVATLAEEKKYLEKFASTMEFRRLKDEAQSALHTESKELRQLSEEQARLQEDGTLQQEAQEMTGKLEDMENEVTSQKVRAQQASVSLHVSPTQMEIHNKEIQQKSPQIHTLTWDVKGLKQDLENLSASATIERERDHLKEEVCELSYHLANEKKENERKLRRIVELEHELTQAKEQTDKQLTSDHQLEELTEKLNHQELVSKQQRQELEAKLKEQEVMSQKSLDELRGKLKQQEQVSKQELQQLRTKLEEQTQTSEKQVEELRQRLKEQEATCQQQAEEFKHKLSEQQAILHQEQDHFKQKLSQQEQTSDLLTAELKEARCKVEGLRNDASKSGVVELNSDLQADIALLMAKVTKMEEDMDSPCEIDVESEVVVASELFQASSNKLASSLRDTAAAIDRLLQKKDGLMERKLAEKERMCIDKEAELQKKLADKEAQVVSLQKKLQVAQEQREEEDSQAVKEARQREVERRRELLAVAEEAIAQKDAELEKRGQEIARLKESAKQESEKIKNISLDLQRKEDDTSDLREKLADSKKQINQVQKEISAMRNEEKGLKQKLADMEKAKKQLQSDLASRDRTVHQLKTQEKTFDSKSDQTLQLYQKACKDLEAKERVMEDMRLALTEQEETQEQMERVLEEKLDLIQELTDEVEKLKTMLQKQDSGENIAHERESQSDDLRLAKLEAAQAQESLKLSTEKYQADRRKWLDEKMALIGQAKEAEDKRNQEMRKFADDRERHTRQQSQLESLLSQLAEKEQTMERWRQERDTLVAALEVQLQKLLSSNADKDKLIQQLHHTNNQLPQESCGIDGVSVAEMQAALSERDTEILQLKERLKALTTKGKETSTQTESEENPAEKPHSETIIRNSARRGDARASVSSQCSVGCPSVLDSSEISTENGRTSRFPKPELEISFSPLQPNRMALRRQGQDNPVTVKITRSARKRKSTEMEKDEMEAENRRNTKSRLTPKMTPHQEEGSSPAGGHDSHGSTRSKKEGTLQKIGDFLQSSPTLLGTKAKKMMSLVSGRCDGHAEASSSSSSSLSLTAKKSKRKLYRPQISSPMDIPSHPIISREPEEKESDHLIIKRRLRTRNAK</sequence>
<feature type="compositionally biased region" description="Basic and acidic residues" evidence="12">
    <location>
        <begin position="2066"/>
        <end position="2079"/>
    </location>
</feature>
<dbReference type="PROSITE" id="PS00411">
    <property type="entry name" value="KINESIN_MOTOR_1"/>
    <property type="match status" value="1"/>
</dbReference>
<feature type="region of interest" description="Disordered" evidence="12">
    <location>
        <begin position="964"/>
        <end position="998"/>
    </location>
</feature>
<protein>
    <submittedName>
        <fullName evidence="14">Kinesin family member 20Ba</fullName>
    </submittedName>
</protein>
<feature type="coiled-coil region" evidence="11">
    <location>
        <begin position="1390"/>
        <end position="1457"/>
    </location>
</feature>
<dbReference type="PRINTS" id="PR00380">
    <property type="entry name" value="KINESINHEAVY"/>
</dbReference>
<gene>
    <name evidence="14" type="primary">kif20ba</name>
</gene>
<proteinExistence type="inferred from homology"/>
<keyword evidence="4" id="KW-0493">Microtubule</keyword>
<feature type="region of interest" description="Disordered" evidence="12">
    <location>
        <begin position="1836"/>
        <end position="1905"/>
    </location>
</feature>
<reference evidence="14" key="1">
    <citation type="submission" date="2019-06" db="EMBL/GenBank/DDBJ databases">
        <authorList>
            <consortium name="Wellcome Sanger Institute Data Sharing"/>
        </authorList>
    </citation>
    <scope>NUCLEOTIDE SEQUENCE [LARGE SCALE GENOMIC DNA]</scope>
</reference>
<evidence type="ECO:0000256" key="6">
    <source>
        <dbReference type="ARBA" id="ARBA00022840"/>
    </source>
</evidence>
<dbReference type="Ensembl" id="ENSMMDT00005049356.1">
    <property type="protein sequence ID" value="ENSMMDP00005048406.1"/>
    <property type="gene ID" value="ENSMMDG00005022010.1"/>
</dbReference>
<keyword evidence="6 10" id="KW-0067">ATP-binding</keyword>
<organism evidence="14 15">
    <name type="scientific">Myripristis murdjan</name>
    <name type="common">pinecone soldierfish</name>
    <dbReference type="NCBI Taxonomy" id="586833"/>
    <lineage>
        <taxon>Eukaryota</taxon>
        <taxon>Metazoa</taxon>
        <taxon>Chordata</taxon>
        <taxon>Craniata</taxon>
        <taxon>Vertebrata</taxon>
        <taxon>Euteleostomi</taxon>
        <taxon>Actinopterygii</taxon>
        <taxon>Neopterygii</taxon>
        <taxon>Teleostei</taxon>
        <taxon>Neoteleostei</taxon>
        <taxon>Acanthomorphata</taxon>
        <taxon>Holocentriformes</taxon>
        <taxon>Holocentridae</taxon>
        <taxon>Myripristis</taxon>
    </lineage>
</organism>
<dbReference type="PANTHER" id="PTHR47970">
    <property type="entry name" value="KINESIN-LIKE PROTEIN KIF11"/>
    <property type="match status" value="1"/>
</dbReference>
<evidence type="ECO:0000256" key="7">
    <source>
        <dbReference type="ARBA" id="ARBA00023054"/>
    </source>
</evidence>
<dbReference type="GO" id="GO:0090307">
    <property type="term" value="P:mitotic spindle assembly"/>
    <property type="evidence" value="ECO:0007669"/>
    <property type="project" value="TreeGrafter"/>
</dbReference>
<evidence type="ECO:0000256" key="8">
    <source>
        <dbReference type="ARBA" id="ARBA00023175"/>
    </source>
</evidence>
<evidence type="ECO:0000256" key="2">
    <source>
        <dbReference type="ARBA" id="ARBA00022490"/>
    </source>
</evidence>
<dbReference type="GO" id="GO:0008574">
    <property type="term" value="F:plus-end-directed microtubule motor activity"/>
    <property type="evidence" value="ECO:0007669"/>
    <property type="project" value="TreeGrafter"/>
</dbReference>
<feature type="compositionally biased region" description="Low complexity" evidence="12">
    <location>
        <begin position="2031"/>
        <end position="2040"/>
    </location>
</feature>
<keyword evidence="7 11" id="KW-0175">Coiled coil</keyword>
<dbReference type="PROSITE" id="PS50067">
    <property type="entry name" value="KINESIN_MOTOR_2"/>
    <property type="match status" value="1"/>
</dbReference>
<dbReference type="InParanoid" id="A0A668ASG9"/>
<dbReference type="InterPro" id="IPR001752">
    <property type="entry name" value="Kinesin_motor_dom"/>
</dbReference>
<evidence type="ECO:0000259" key="13">
    <source>
        <dbReference type="PROSITE" id="PS50067"/>
    </source>
</evidence>
<evidence type="ECO:0000256" key="5">
    <source>
        <dbReference type="ARBA" id="ARBA00022741"/>
    </source>
</evidence>
<dbReference type="GeneTree" id="ENSGT00940000155989"/>
<comment type="similarity">
    <text evidence="10">Belongs to the TRAFAC class myosin-kinesin ATPase superfamily. Kinesin family.</text>
</comment>
<keyword evidence="8 10" id="KW-0505">Motor protein</keyword>
<comment type="subcellular location">
    <subcellularLocation>
        <location evidence="1">Cytoplasm</location>
        <location evidence="1">Cytoskeleton</location>
        <location evidence="1">Spindle</location>
    </subcellularLocation>
</comment>
<dbReference type="SMART" id="SM00129">
    <property type="entry name" value="KISc"/>
    <property type="match status" value="1"/>
</dbReference>
<keyword evidence="9" id="KW-0206">Cytoskeleton</keyword>
<evidence type="ECO:0000256" key="3">
    <source>
        <dbReference type="ARBA" id="ARBA00022553"/>
    </source>
</evidence>
<dbReference type="CDD" id="cd21786">
    <property type="entry name" value="RBD_KIF20B"/>
    <property type="match status" value="1"/>
</dbReference>
<name>A0A668ASG9_9TELE</name>
<feature type="coiled-coil region" evidence="11">
    <location>
        <begin position="1607"/>
        <end position="1662"/>
    </location>
</feature>
<dbReference type="InterPro" id="IPR036961">
    <property type="entry name" value="Kinesin_motor_dom_sf"/>
</dbReference>
<reference evidence="14" key="3">
    <citation type="submission" date="2025-09" db="UniProtKB">
        <authorList>
            <consortium name="Ensembl"/>
        </authorList>
    </citation>
    <scope>IDENTIFICATION</scope>
</reference>
<dbReference type="GO" id="GO:0005876">
    <property type="term" value="C:spindle microtubule"/>
    <property type="evidence" value="ECO:0007669"/>
    <property type="project" value="TreeGrafter"/>
</dbReference>
<keyword evidence="5 10" id="KW-0547">Nucleotide-binding</keyword>
<feature type="compositionally biased region" description="Polar residues" evidence="12">
    <location>
        <begin position="1887"/>
        <end position="1899"/>
    </location>
</feature>
<evidence type="ECO:0000256" key="1">
    <source>
        <dbReference type="ARBA" id="ARBA00004186"/>
    </source>
</evidence>
<feature type="region of interest" description="Disordered" evidence="12">
    <location>
        <begin position="512"/>
        <end position="548"/>
    </location>
</feature>
<feature type="coiled-coil region" evidence="11">
    <location>
        <begin position="1715"/>
        <end position="1770"/>
    </location>
</feature>
<feature type="region of interest" description="Disordered" evidence="12">
    <location>
        <begin position="802"/>
        <end position="834"/>
    </location>
</feature>
<keyword evidence="15" id="KW-1185">Reference proteome</keyword>
<evidence type="ECO:0000313" key="15">
    <source>
        <dbReference type="Proteomes" id="UP000472263"/>
    </source>
</evidence>
<feature type="coiled-coil region" evidence="11">
    <location>
        <begin position="690"/>
        <end position="752"/>
    </location>
</feature>
<feature type="coiled-coil region" evidence="11">
    <location>
        <begin position="1488"/>
        <end position="1571"/>
    </location>
</feature>
<dbReference type="GO" id="GO:0051231">
    <property type="term" value="P:spindle elongation"/>
    <property type="evidence" value="ECO:0007669"/>
    <property type="project" value="TreeGrafter"/>
</dbReference>
<feature type="compositionally biased region" description="Basic residues" evidence="12">
    <location>
        <begin position="2080"/>
        <end position="2090"/>
    </location>
</feature>
<evidence type="ECO:0000256" key="12">
    <source>
        <dbReference type="SAM" id="MobiDB-lite"/>
    </source>
</evidence>
<evidence type="ECO:0000313" key="14">
    <source>
        <dbReference type="Ensembl" id="ENSMMDP00005048406.1"/>
    </source>
</evidence>
<dbReference type="GO" id="GO:0005634">
    <property type="term" value="C:nucleus"/>
    <property type="evidence" value="ECO:0007669"/>
    <property type="project" value="TreeGrafter"/>
</dbReference>
<keyword evidence="3" id="KW-0597">Phosphoprotein</keyword>
<dbReference type="Pfam" id="PF00225">
    <property type="entry name" value="Kinesin"/>
    <property type="match status" value="1"/>
</dbReference>
<feature type="compositionally biased region" description="Acidic residues" evidence="12">
    <location>
        <begin position="513"/>
        <end position="546"/>
    </location>
</feature>
<dbReference type="GO" id="GO:0008017">
    <property type="term" value="F:microtubule binding"/>
    <property type="evidence" value="ECO:0007669"/>
    <property type="project" value="InterPro"/>
</dbReference>
<feature type="region of interest" description="Disordered" evidence="12">
    <location>
        <begin position="2023"/>
        <end position="2090"/>
    </location>
</feature>
<dbReference type="Gene3D" id="3.40.850.10">
    <property type="entry name" value="Kinesin motor domain"/>
    <property type="match status" value="1"/>
</dbReference>
<dbReference type="Proteomes" id="UP000472263">
    <property type="component" value="Chromosome 15"/>
</dbReference>
<evidence type="ECO:0000256" key="11">
    <source>
        <dbReference type="SAM" id="Coils"/>
    </source>
</evidence>
<feature type="compositionally biased region" description="Basic and acidic residues" evidence="12">
    <location>
        <begin position="1981"/>
        <end position="1994"/>
    </location>
</feature>
<feature type="domain" description="Kinesin motor" evidence="13">
    <location>
        <begin position="46"/>
        <end position="468"/>
    </location>
</feature>
<keyword evidence="2" id="KW-0963">Cytoplasm</keyword>
<accession>A0A668ASG9</accession>